<name>A0ACB6R526_9PLEO</name>
<gene>
    <name evidence="1" type="ORF">BDR25DRAFT_215847</name>
</gene>
<evidence type="ECO:0000313" key="2">
    <source>
        <dbReference type="Proteomes" id="UP000799755"/>
    </source>
</evidence>
<organism evidence="1 2">
    <name type="scientific">Lindgomyces ingoldianus</name>
    <dbReference type="NCBI Taxonomy" id="673940"/>
    <lineage>
        <taxon>Eukaryota</taxon>
        <taxon>Fungi</taxon>
        <taxon>Dikarya</taxon>
        <taxon>Ascomycota</taxon>
        <taxon>Pezizomycotina</taxon>
        <taxon>Dothideomycetes</taxon>
        <taxon>Pleosporomycetidae</taxon>
        <taxon>Pleosporales</taxon>
        <taxon>Lindgomycetaceae</taxon>
        <taxon>Lindgomyces</taxon>
    </lineage>
</organism>
<proteinExistence type="predicted"/>
<keyword evidence="2" id="KW-1185">Reference proteome</keyword>
<dbReference type="Proteomes" id="UP000799755">
    <property type="component" value="Unassembled WGS sequence"/>
</dbReference>
<sequence length="544" mass="61147">MARELEALKNQRGDEGVLKSTPSSMTDEPFRSPEQPSNISFRPVFDESGLDLENFQLGAFVIDKSMVVDSFKLFASLFYPHFPIFESSVTIGSIHQASPFLFWTIIAIVMSHATRSIHDDLWSLMKEPYVATLKSEILKAPIPLDTIQAISYLIMWPLPSIRQIQDPTWLYCGVAVNAALYMGIHSPKPARSLRGIGVKPGSMQARSNTWLGCFLSSASLSIFLGLSPLIDSTTDLNTIEKFVREPSVQREFAYQVMVHHTLAKFTNILANDTNGPINHSLVELIDGELDALQTRFPTDWTPRTEFNVLVAKLQLYTMTIVRTQSDPASHDVLLKLGFSAALRIVYLSKESLPYVSDEHNDLNPAWLQRSLPKNYFRSLILAAIFLLRYFALNSRATAQERELARNHVIIVHAYFKEGATNDTRDERLRAAALLEHLGQQQAVDIENAKLRIDNRLGASLLFDAISESAELRNKSGEARETIPDIVSHPQKNSFDTATNGIQLSVGLENKMVEEYEPLDFSLPQDIWGDSLWDMFDFGIAPSQQ</sequence>
<dbReference type="EMBL" id="MU003498">
    <property type="protein sequence ID" value="KAF2474393.1"/>
    <property type="molecule type" value="Genomic_DNA"/>
</dbReference>
<reference evidence="1" key="1">
    <citation type="journal article" date="2020" name="Stud. Mycol.">
        <title>101 Dothideomycetes genomes: a test case for predicting lifestyles and emergence of pathogens.</title>
        <authorList>
            <person name="Haridas S."/>
            <person name="Albert R."/>
            <person name="Binder M."/>
            <person name="Bloem J."/>
            <person name="Labutti K."/>
            <person name="Salamov A."/>
            <person name="Andreopoulos B."/>
            <person name="Baker S."/>
            <person name="Barry K."/>
            <person name="Bills G."/>
            <person name="Bluhm B."/>
            <person name="Cannon C."/>
            <person name="Castanera R."/>
            <person name="Culley D."/>
            <person name="Daum C."/>
            <person name="Ezra D."/>
            <person name="Gonzalez J."/>
            <person name="Henrissat B."/>
            <person name="Kuo A."/>
            <person name="Liang C."/>
            <person name="Lipzen A."/>
            <person name="Lutzoni F."/>
            <person name="Magnuson J."/>
            <person name="Mondo S."/>
            <person name="Nolan M."/>
            <person name="Ohm R."/>
            <person name="Pangilinan J."/>
            <person name="Park H.-J."/>
            <person name="Ramirez L."/>
            <person name="Alfaro M."/>
            <person name="Sun H."/>
            <person name="Tritt A."/>
            <person name="Yoshinaga Y."/>
            <person name="Zwiers L.-H."/>
            <person name="Turgeon B."/>
            <person name="Goodwin S."/>
            <person name="Spatafora J."/>
            <person name="Crous P."/>
            <person name="Grigoriev I."/>
        </authorList>
    </citation>
    <scope>NUCLEOTIDE SEQUENCE</scope>
    <source>
        <strain evidence="1">ATCC 200398</strain>
    </source>
</reference>
<accession>A0ACB6R526</accession>
<protein>
    <submittedName>
        <fullName evidence="1">Uncharacterized protein</fullName>
    </submittedName>
</protein>
<comment type="caution">
    <text evidence="1">The sequence shown here is derived from an EMBL/GenBank/DDBJ whole genome shotgun (WGS) entry which is preliminary data.</text>
</comment>
<evidence type="ECO:0000313" key="1">
    <source>
        <dbReference type="EMBL" id="KAF2474393.1"/>
    </source>
</evidence>